<sequence>MTDWQVKSLSKHSEHSGREFLKGERIISFLVRTEEGNLVRADILDEEKEIYQSPGVVLGWWGSWLNEEEDNSEGTSGETASVEEFFLSLYDDEDGELEEKAILKYLFAIMLERKRILKPVGRAEPGKPQTYLMRKLGRKFTVPSVDVTAESVTRVEEQLKACL</sequence>
<dbReference type="AlphaFoldDB" id="A0A2Z4ADX6"/>
<reference evidence="1 2" key="1">
    <citation type="submission" date="2018-06" db="EMBL/GenBank/DDBJ databases">
        <title>Draft Genome Sequence of a Novel Marine Bacterium Related to the Verrucomicrobia.</title>
        <authorList>
            <person name="Vosseberg J."/>
            <person name="Martijn J."/>
            <person name="Ettema T.J.G."/>
        </authorList>
    </citation>
    <scope>NUCLEOTIDE SEQUENCE [LARGE SCALE GENOMIC DNA]</scope>
    <source>
        <strain evidence="1">TARA_B100001123</strain>
    </source>
</reference>
<accession>A0A2Z4ADX6</accession>
<organism evidence="1 2">
    <name type="scientific">Candidatus Moanibacter tarae</name>
    <dbReference type="NCBI Taxonomy" id="2200854"/>
    <lineage>
        <taxon>Bacteria</taxon>
        <taxon>Pseudomonadati</taxon>
        <taxon>Verrucomicrobiota</taxon>
        <taxon>Opitutia</taxon>
        <taxon>Puniceicoccales</taxon>
        <taxon>Puniceicoccales incertae sedis</taxon>
        <taxon>Candidatus Moanibacter</taxon>
    </lineage>
</organism>
<dbReference type="Proteomes" id="UP000247465">
    <property type="component" value="Chromosome"/>
</dbReference>
<gene>
    <name evidence="1" type="ORF">DF168_01507</name>
</gene>
<dbReference type="KEGG" id="mtar:DF168_01507"/>
<evidence type="ECO:0000313" key="1">
    <source>
        <dbReference type="EMBL" id="AWT60301.1"/>
    </source>
</evidence>
<protein>
    <submittedName>
        <fullName evidence="1">Uncharacterized protein</fullName>
    </submittedName>
</protein>
<evidence type="ECO:0000313" key="2">
    <source>
        <dbReference type="Proteomes" id="UP000247465"/>
    </source>
</evidence>
<name>A0A2Z4ADX6_9BACT</name>
<dbReference type="EMBL" id="CP029803">
    <property type="protein sequence ID" value="AWT60301.1"/>
    <property type="molecule type" value="Genomic_DNA"/>
</dbReference>
<proteinExistence type="predicted"/>